<sequence>MRQQNGVRRRKGPFIATGWWWYVFSLPPKEFCELSEKGCMYTRLKRGFMAYQETYGTLTFLQTDAMKTEVAKQRRVDHFNPGSQ</sequence>
<protein>
    <submittedName>
        <fullName evidence="1">Uncharacterized protein</fullName>
    </submittedName>
</protein>
<gene>
    <name evidence="1" type="primary">Acey_s0025.g1131</name>
    <name evidence="1" type="ORF">Y032_0025g1131</name>
</gene>
<evidence type="ECO:0000313" key="2">
    <source>
        <dbReference type="Proteomes" id="UP000024635"/>
    </source>
</evidence>
<keyword evidence="2" id="KW-1185">Reference proteome</keyword>
<dbReference type="Proteomes" id="UP000024635">
    <property type="component" value="Unassembled WGS sequence"/>
</dbReference>
<name>A0A016UWE0_9BILA</name>
<evidence type="ECO:0000313" key="1">
    <source>
        <dbReference type="EMBL" id="EYC19037.1"/>
    </source>
</evidence>
<comment type="caution">
    <text evidence="1">The sequence shown here is derived from an EMBL/GenBank/DDBJ whole genome shotgun (WGS) entry which is preliminary data.</text>
</comment>
<proteinExistence type="predicted"/>
<dbReference type="AlphaFoldDB" id="A0A016UWE0"/>
<organism evidence="1 2">
    <name type="scientific">Ancylostoma ceylanicum</name>
    <dbReference type="NCBI Taxonomy" id="53326"/>
    <lineage>
        <taxon>Eukaryota</taxon>
        <taxon>Metazoa</taxon>
        <taxon>Ecdysozoa</taxon>
        <taxon>Nematoda</taxon>
        <taxon>Chromadorea</taxon>
        <taxon>Rhabditida</taxon>
        <taxon>Rhabditina</taxon>
        <taxon>Rhabditomorpha</taxon>
        <taxon>Strongyloidea</taxon>
        <taxon>Ancylostomatidae</taxon>
        <taxon>Ancylostomatinae</taxon>
        <taxon>Ancylostoma</taxon>
    </lineage>
</organism>
<reference evidence="2" key="1">
    <citation type="journal article" date="2015" name="Nat. Genet.">
        <title>The genome and transcriptome of the zoonotic hookworm Ancylostoma ceylanicum identify infection-specific gene families.</title>
        <authorList>
            <person name="Schwarz E.M."/>
            <person name="Hu Y."/>
            <person name="Antoshechkin I."/>
            <person name="Miller M.M."/>
            <person name="Sternberg P.W."/>
            <person name="Aroian R.V."/>
        </authorList>
    </citation>
    <scope>NUCLEOTIDE SEQUENCE</scope>
    <source>
        <strain evidence="2">HY135</strain>
    </source>
</reference>
<dbReference type="EMBL" id="JARK01001361">
    <property type="protein sequence ID" value="EYC19037.1"/>
    <property type="molecule type" value="Genomic_DNA"/>
</dbReference>
<accession>A0A016UWE0</accession>